<dbReference type="InterPro" id="IPR000560">
    <property type="entry name" value="His_Pase_clade-2"/>
</dbReference>
<name>A0ABM0RJH1_GALVR</name>
<evidence type="ECO:0000256" key="12">
    <source>
        <dbReference type="ARBA" id="ARBA00033696"/>
    </source>
</evidence>
<evidence type="ECO:0000256" key="4">
    <source>
        <dbReference type="ARBA" id="ARBA00022475"/>
    </source>
</evidence>
<dbReference type="InterPro" id="IPR029033">
    <property type="entry name" value="His_PPase_superfam"/>
</dbReference>
<keyword evidence="6" id="KW-0597">Phosphoprotein</keyword>
<evidence type="ECO:0000313" key="20">
    <source>
        <dbReference type="RefSeq" id="XP_008580762.1"/>
    </source>
</evidence>
<keyword evidence="5 15" id="KW-0963">Cytoplasm</keyword>
<evidence type="ECO:0000256" key="15">
    <source>
        <dbReference type="RuleBase" id="RU365032"/>
    </source>
</evidence>
<dbReference type="SUPFAM" id="SSF56059">
    <property type="entry name" value="Glutathione synthetase ATP-binding domain-like"/>
    <property type="match status" value="1"/>
</dbReference>
<keyword evidence="11" id="KW-0472">Membrane</keyword>
<dbReference type="RefSeq" id="XP_008580761.1">
    <property type="nucleotide sequence ID" value="XM_008582539.1"/>
</dbReference>
<proteinExistence type="inferred from homology"/>
<feature type="compositionally biased region" description="Polar residues" evidence="16">
    <location>
        <begin position="1472"/>
        <end position="1495"/>
    </location>
</feature>
<keyword evidence="10 15" id="KW-0067">ATP-binding</keyword>
<evidence type="ECO:0000256" key="6">
    <source>
        <dbReference type="ARBA" id="ARBA00022553"/>
    </source>
</evidence>
<evidence type="ECO:0000256" key="16">
    <source>
        <dbReference type="SAM" id="MobiDB-lite"/>
    </source>
</evidence>
<keyword evidence="18" id="KW-1185">Reference proteome</keyword>
<evidence type="ECO:0000256" key="7">
    <source>
        <dbReference type="ARBA" id="ARBA00022679"/>
    </source>
</evidence>
<dbReference type="GeneID" id="103598547"/>
<dbReference type="EC" id="2.7.4.24" evidence="15"/>
<feature type="region of interest" description="Disordered" evidence="16">
    <location>
        <begin position="1192"/>
        <end position="1273"/>
    </location>
</feature>
<keyword evidence="7 15" id="KW-0808">Transferase</keyword>
<comment type="catalytic activity">
    <reaction evidence="12">
        <text>5-diphospho-1D-myo-inositol 1,2,3,4,6-pentakisphosphate + ATP + H(+) = 1,5-bis(diphospho)-1D-myo-inositol 2,3,4,6-tetrakisphosphate + ADP</text>
        <dbReference type="Rhea" id="RHEA:10276"/>
        <dbReference type="ChEBI" id="CHEBI:15378"/>
        <dbReference type="ChEBI" id="CHEBI:30616"/>
        <dbReference type="ChEBI" id="CHEBI:58628"/>
        <dbReference type="ChEBI" id="CHEBI:77983"/>
        <dbReference type="ChEBI" id="CHEBI:456216"/>
        <dbReference type="EC" id="2.7.4.24"/>
    </reaction>
    <physiologicalReaction direction="left-to-right" evidence="12">
        <dbReference type="Rhea" id="RHEA:10277"/>
    </physiologicalReaction>
</comment>
<dbReference type="RefSeq" id="XP_008580762.1">
    <property type="nucleotide sequence ID" value="XM_008582540.1"/>
</dbReference>
<keyword evidence="4" id="KW-1003">Cell membrane</keyword>
<evidence type="ECO:0000256" key="9">
    <source>
        <dbReference type="ARBA" id="ARBA00022777"/>
    </source>
</evidence>
<comment type="subcellular location">
    <subcellularLocation>
        <location evidence="1">Cell membrane</location>
    </subcellularLocation>
    <subcellularLocation>
        <location evidence="2 15">Cytoplasm</location>
        <location evidence="2 15">Cytosol</location>
    </subcellularLocation>
</comment>
<dbReference type="InterPro" id="IPR033379">
    <property type="entry name" value="Acid_Pase_AS"/>
</dbReference>
<evidence type="ECO:0000256" key="3">
    <source>
        <dbReference type="ARBA" id="ARBA00005609"/>
    </source>
</evidence>
<dbReference type="CDD" id="cd07061">
    <property type="entry name" value="HP_HAP_like"/>
    <property type="match status" value="1"/>
</dbReference>
<evidence type="ECO:0000256" key="10">
    <source>
        <dbReference type="ARBA" id="ARBA00022840"/>
    </source>
</evidence>
<dbReference type="Gene3D" id="3.40.50.1240">
    <property type="entry name" value="Phosphoglycerate mutase-like"/>
    <property type="match status" value="1"/>
</dbReference>
<evidence type="ECO:0000313" key="18">
    <source>
        <dbReference type="Proteomes" id="UP000694923"/>
    </source>
</evidence>
<dbReference type="PANTHER" id="PTHR12750:SF11">
    <property type="entry name" value="INOSITOL HEXAKISPHOSPHATE AND DIPHOSPHOINOSITOL-PENTAKISPHOSPHATE KINASE 1"/>
    <property type="match status" value="1"/>
</dbReference>
<keyword evidence="8 15" id="KW-0547">Nucleotide-binding</keyword>
<feature type="region of interest" description="Disordered" evidence="16">
    <location>
        <begin position="910"/>
        <end position="1016"/>
    </location>
</feature>
<evidence type="ECO:0000256" key="2">
    <source>
        <dbReference type="ARBA" id="ARBA00004514"/>
    </source>
</evidence>
<reference evidence="19 20" key="1">
    <citation type="submission" date="2025-05" db="UniProtKB">
        <authorList>
            <consortium name="RefSeq"/>
        </authorList>
    </citation>
    <scope>IDENTIFICATION</scope>
</reference>
<dbReference type="GO" id="GO:0016301">
    <property type="term" value="F:kinase activity"/>
    <property type="evidence" value="ECO:0007669"/>
    <property type="project" value="UniProtKB-KW"/>
</dbReference>
<evidence type="ECO:0000256" key="1">
    <source>
        <dbReference type="ARBA" id="ARBA00004236"/>
    </source>
</evidence>
<dbReference type="InterPro" id="IPR040557">
    <property type="entry name" value="VIP1_N"/>
</dbReference>
<feature type="domain" description="VIP1 N-terminal" evidence="17">
    <location>
        <begin position="55"/>
        <end position="144"/>
    </location>
</feature>
<comment type="function">
    <text evidence="14">Bifunctional inositol kinase that acts in concert with the IP6K kinases IP6K1, IP6K2 and IP6K3 to synthesize the diphosphate group-containing inositol pyrophosphates diphosphoinositol pentakisphosphate, PP-InsP5, and bis-diphosphoinositol tetrakisphosphate, (PP)2-InsP4. PP-InsP5 and (PP)2-InsP4, also respectively called InsP7 and InsP8, regulate a variety of cellular processes, including apoptosis, vesicle trafficking, cytoskeletal dynamics, exocytosis, insulin signaling and neutrophil activation. Phosphorylates inositol hexakisphosphate (InsP6) at position 1 to produce PP-InsP5 which is in turn phosphorylated by IP6Ks to produce (PP)2-InsP4. Alternatively, phosphorylates PP-InsP5 at position 1, produced by IP6Ks from InsP6, to produce (PP)2-InsP4. Activated when cells are exposed to hyperosmotic stress.</text>
</comment>
<feature type="region of interest" description="Disordered" evidence="16">
    <location>
        <begin position="1444"/>
        <end position="1495"/>
    </location>
</feature>
<dbReference type="Gene3D" id="3.40.50.11950">
    <property type="match status" value="1"/>
</dbReference>
<comment type="similarity">
    <text evidence="3 15">Belongs to the histidine acid phosphatase family. VIP1 subfamily.</text>
</comment>
<protein>
    <recommendedName>
        <fullName evidence="15">Inositol hexakisphosphate and diphosphoinositol-pentakisphosphate kinase</fullName>
        <ecNumber evidence="15">2.7.4.24</ecNumber>
    </recommendedName>
</protein>
<gene>
    <name evidence="19 20" type="primary">PPIP5K1</name>
</gene>
<accession>A0ABM0RJH1</accession>
<dbReference type="PROSITE" id="PS00616">
    <property type="entry name" value="HIS_ACID_PHOSPHAT_1"/>
    <property type="match status" value="1"/>
</dbReference>
<evidence type="ECO:0000256" key="11">
    <source>
        <dbReference type="ARBA" id="ARBA00023136"/>
    </source>
</evidence>
<evidence type="ECO:0000259" key="17">
    <source>
        <dbReference type="Pfam" id="PF18086"/>
    </source>
</evidence>
<feature type="compositionally biased region" description="Low complexity" evidence="16">
    <location>
        <begin position="1225"/>
        <end position="1243"/>
    </location>
</feature>
<dbReference type="Gene3D" id="3.30.470.20">
    <property type="entry name" value="ATP-grasp fold, B domain"/>
    <property type="match status" value="1"/>
</dbReference>
<keyword evidence="9 15" id="KW-0418">Kinase</keyword>
<dbReference type="PANTHER" id="PTHR12750">
    <property type="entry name" value="DIPHOSPHOINOSITOL PENTAKISPHOSPHATE KINASE"/>
    <property type="match status" value="1"/>
</dbReference>
<comment type="function">
    <text evidence="15">Bifunctional inositol kinase that acts in concert with the IP6K kinases to synthesize the diphosphate group-containing inositol pyrophosphates diphosphoinositol pentakisphosphate, PP-InsP5, and bis-diphosphoinositol tetrakisphosphate, (PP)2-InsP4. PP-InsP5 and (PP)2-InsP4, also respectively called InsP7 and InsP8, may regulate a variety of cellular processes, including apoptosis, vesicle trafficking, cytoskeletal dynamics, and exocytosis. Phosphorylates inositol hexakisphosphate (InsP6).</text>
</comment>
<dbReference type="Pfam" id="PF18086">
    <property type="entry name" value="PPIP5K2_N"/>
    <property type="match status" value="1"/>
</dbReference>
<dbReference type="Proteomes" id="UP000694923">
    <property type="component" value="Unplaced"/>
</dbReference>
<dbReference type="InterPro" id="IPR037446">
    <property type="entry name" value="His_Pase_VIP1"/>
</dbReference>
<dbReference type="SUPFAM" id="SSF53254">
    <property type="entry name" value="Phosphoglycerate mutase-like"/>
    <property type="match status" value="1"/>
</dbReference>
<evidence type="ECO:0000256" key="8">
    <source>
        <dbReference type="ARBA" id="ARBA00022741"/>
    </source>
</evidence>
<evidence type="ECO:0000256" key="13">
    <source>
        <dbReference type="ARBA" id="ARBA00034629"/>
    </source>
</evidence>
<feature type="compositionally biased region" description="Polar residues" evidence="16">
    <location>
        <begin position="1444"/>
        <end position="1454"/>
    </location>
</feature>
<comment type="catalytic activity">
    <reaction evidence="13">
        <text>1D-myo-inositol hexakisphosphate + ATP = 1-diphospho-1D-myo-inositol 2,3,4,5,6-pentakisphosphate + ADP</text>
        <dbReference type="Rhea" id="RHEA:37459"/>
        <dbReference type="ChEBI" id="CHEBI:30616"/>
        <dbReference type="ChEBI" id="CHEBI:58130"/>
        <dbReference type="ChEBI" id="CHEBI:74946"/>
        <dbReference type="ChEBI" id="CHEBI:456216"/>
        <dbReference type="EC" id="2.7.4.24"/>
    </reaction>
    <physiologicalReaction direction="left-to-right" evidence="13">
        <dbReference type="Rhea" id="RHEA:37460"/>
    </physiologicalReaction>
</comment>
<evidence type="ECO:0000256" key="14">
    <source>
        <dbReference type="ARBA" id="ARBA00037056"/>
    </source>
</evidence>
<evidence type="ECO:0000313" key="19">
    <source>
        <dbReference type="RefSeq" id="XP_008580761.1"/>
    </source>
</evidence>
<sequence>MWSLMASESETTTAHFFLGAGDEGLGTRGIGMRTEESDGELLEDEEDEVPPEPQIIVGICAMTKKSKSKPMTQILERLCRFDYLTVIILGEDVILNEPVENWPSCHCLISFHSKGFPLDKAVAYSKLRNPFLINDLAMQYYIQDRREVYRILKEEGIDLPRYAVLNRDPARPEECNLIEGEDQVEVNGAVFPKPFVEKPVSAEDHNVYIYYPSSAGGGSQRLFRKIGSRSSVYSPESSVRKTGSYIYEEFMPTDGTDVKVYTVGPDYAHAEARKSPALDGKVERDSEGKEIRYPVMLTAMEKLVARKVCVAFKQTVCGFDLLRANGHSFVCDVNGFSFVKNSMKYYDDCAKILGNTIMRELAPQFQIPWSIPTEAEDIPIVPTTSGTMMELRCVIAIIRHGDRTPKQKMKMEVTHPRFFTLFEKHGGYKTGKLKLKRPEQLQEVLDITRLLLAELEKAPGGEIEEKTGKLEQLKSVLEMYGHFSGINRKVQLTYYPHGVKASNEGQDPQGKALAPSLLLVLKWGGELTPTGRVQAEELGRAFRCMYPGGQGDYAGFPGCGLLRLHSTFRHDLKIYASDEGRVQMTAAAFAKGLLALEGELTPILVQMVKSANMNGLLDSDGDSLSSCQHRVKARLHHILQQDAPFGPEDYDQLAPTGSTSLLNSMTVIQNPVKVCGQVFALIENLTHQIRERIQDPKSVDLQLYHSETLELMLQRWSKLERDFRQKSGRYDISKIPDIYDCVKYDVQHNGSLGLQGTAELLRLSKALADVVIPQEYGISREEKLEIAVGFCLPLLRKILLDLQRTHEDESVNKLHPLYSRGVLSPGRHVRTRLYFTSESHVHSLLSVFRYGGLLDETQDAQWQRALAYLSAISELNYMTQIVIMLYEDNTRDPLSEERFHVELHFSPGVKGVEEEGSAPTGCGFRPASSENEEMKTDQGSMENLCPGKASDEPDRALQTSPQPSEGPGLPRRSPLIRNRKAGSMEVLSETSSSRPGGYRLFSSSRPPTEMKQSGLGSQCTGLFSTTVLGGSSSAPNLQDYARSHGKKLPPTSLKHRDELLFVPAVKRFSVSFAKHPTNELLDDQHPVVRLLRSFSSDYPGGWPVSLDATLAHHLHQCSYHLRLFRNWLRSGQDDPECLYGFEGCSMVPTIYPLETLHNALSLHQVSEFLSRVCQRHTDAQGQPSAALFDSMHSNQASDSPFSPPRTLHSPPLQLRQHSEKPPWYSSGPSSTVSSAGPSSPTAVDDNSHFGFSDQPSLNSHVTEEHQGLGLQEAPGNGAQELFIEGEQELFEPNQSPQEPPVENSQPFQDVLEEVSQPCQEMPQISQPCQKANQLCRKVPEEVCQLCQENPEEASQLFQGVPVEVGRLVHEFPVAVGDLVQETLVEVGWPAQEIPEELSQPCQEFSLELGRLAQEASAINMLSQDFPEVDKPSQEFPREIDLQTQEVPEINQQSWVVPEVTDQLPGEDVPQGQYPSSDPNPQSQSLAHDQPPATCN</sequence>
<dbReference type="Pfam" id="PF00328">
    <property type="entry name" value="His_Phos_2"/>
    <property type="match status" value="1"/>
</dbReference>
<feature type="compositionally biased region" description="Polar residues" evidence="16">
    <location>
        <begin position="1001"/>
        <end position="1016"/>
    </location>
</feature>
<organism evidence="18 20">
    <name type="scientific">Galeopterus variegatus</name>
    <name type="common">Malayan flying lemur</name>
    <name type="synonym">Cynocephalus variegatus</name>
    <dbReference type="NCBI Taxonomy" id="482537"/>
    <lineage>
        <taxon>Eukaryota</taxon>
        <taxon>Metazoa</taxon>
        <taxon>Chordata</taxon>
        <taxon>Craniata</taxon>
        <taxon>Vertebrata</taxon>
        <taxon>Euteleostomi</taxon>
        <taxon>Mammalia</taxon>
        <taxon>Eutheria</taxon>
        <taxon>Euarchontoglires</taxon>
        <taxon>Dermoptera</taxon>
        <taxon>Cynocephalidae</taxon>
        <taxon>Galeopterus</taxon>
    </lineage>
</organism>
<evidence type="ECO:0000256" key="5">
    <source>
        <dbReference type="ARBA" id="ARBA00022490"/>
    </source>
</evidence>